<reference evidence="1" key="1">
    <citation type="submission" date="2013-12" db="EMBL/GenBank/DDBJ databases">
        <authorList>
            <person name="Aslett M."/>
        </authorList>
    </citation>
    <scope>NUCLEOTIDE SEQUENCE [LARGE SCALE GENOMIC DNA]</scope>
    <source>
        <strain evidence="1">Lindley</strain>
    </source>
</reference>
<accession>A0A183C4S9</accession>
<dbReference type="AlphaFoldDB" id="A0A183C4S9"/>
<sequence>MPDSGTGNQRSSVLLCSSHRQSREIIRFVRYNRSWARCRVSFSFDQLLLGRMELRYSVSFISAMPKNLPEMPETIDLQEVLHLAREIVTQCIKRIGGGA</sequence>
<reference evidence="2" key="3">
    <citation type="submission" date="2016-06" db="UniProtKB">
        <authorList>
            <consortium name="WormBaseParasite"/>
        </authorList>
    </citation>
    <scope>IDENTIFICATION</scope>
</reference>
<name>A0A183C4S9_GLOPA</name>
<protein>
    <submittedName>
        <fullName evidence="2">Uncharacterized protein</fullName>
    </submittedName>
</protein>
<evidence type="ECO:0000313" key="1">
    <source>
        <dbReference type="Proteomes" id="UP000050741"/>
    </source>
</evidence>
<keyword evidence="1" id="KW-1185">Reference proteome</keyword>
<reference evidence="1" key="2">
    <citation type="submission" date="2014-05" db="EMBL/GenBank/DDBJ databases">
        <title>The genome and life-stage specific transcriptomes of Globodera pallida elucidate key aspects of plant parasitism by a cyst nematode.</title>
        <authorList>
            <person name="Cotton J.A."/>
            <person name="Lilley C.J."/>
            <person name="Jones L.M."/>
            <person name="Kikuchi T."/>
            <person name="Reid A.J."/>
            <person name="Thorpe P."/>
            <person name="Tsai I.J."/>
            <person name="Beasley H."/>
            <person name="Blok V."/>
            <person name="Cock P.J.A."/>
            <person name="Van den Akker S.E."/>
            <person name="Holroyd N."/>
            <person name="Hunt M."/>
            <person name="Mantelin S."/>
            <person name="Naghra H."/>
            <person name="Pain A."/>
            <person name="Palomares-Rius J.E."/>
            <person name="Zarowiecki M."/>
            <person name="Berriman M."/>
            <person name="Jones J.T."/>
            <person name="Urwin P.E."/>
        </authorList>
    </citation>
    <scope>NUCLEOTIDE SEQUENCE [LARGE SCALE GENOMIC DNA]</scope>
    <source>
        <strain evidence="1">Lindley</strain>
    </source>
</reference>
<proteinExistence type="predicted"/>
<dbReference type="WBParaSite" id="GPLIN_000787300">
    <property type="protein sequence ID" value="GPLIN_000787300"/>
    <property type="gene ID" value="GPLIN_000787300"/>
</dbReference>
<evidence type="ECO:0000313" key="2">
    <source>
        <dbReference type="WBParaSite" id="GPLIN_000787300"/>
    </source>
</evidence>
<dbReference type="Proteomes" id="UP000050741">
    <property type="component" value="Unassembled WGS sequence"/>
</dbReference>
<organism evidence="1 2">
    <name type="scientific">Globodera pallida</name>
    <name type="common">Potato cyst nematode worm</name>
    <name type="synonym">Heterodera pallida</name>
    <dbReference type="NCBI Taxonomy" id="36090"/>
    <lineage>
        <taxon>Eukaryota</taxon>
        <taxon>Metazoa</taxon>
        <taxon>Ecdysozoa</taxon>
        <taxon>Nematoda</taxon>
        <taxon>Chromadorea</taxon>
        <taxon>Rhabditida</taxon>
        <taxon>Tylenchina</taxon>
        <taxon>Tylenchomorpha</taxon>
        <taxon>Tylenchoidea</taxon>
        <taxon>Heteroderidae</taxon>
        <taxon>Heteroderinae</taxon>
        <taxon>Globodera</taxon>
    </lineage>
</organism>